<accession>A0A2M8C5C6</accession>
<keyword evidence="1" id="KW-0472">Membrane</keyword>
<dbReference type="Proteomes" id="UP000229421">
    <property type="component" value="Unassembled WGS sequence"/>
</dbReference>
<organism evidence="2 3">
    <name type="scientific">Candidatus Berkelbacteria bacterium CG_4_9_14_3_um_filter_39_23</name>
    <dbReference type="NCBI Taxonomy" id="1974508"/>
    <lineage>
        <taxon>Bacteria</taxon>
        <taxon>Candidatus Berkelbacteria</taxon>
    </lineage>
</organism>
<proteinExistence type="predicted"/>
<dbReference type="AlphaFoldDB" id="A0A2M8C5C6"/>
<dbReference type="EMBL" id="PFTZ01000065">
    <property type="protein sequence ID" value="PJB51355.1"/>
    <property type="molecule type" value="Genomic_DNA"/>
</dbReference>
<comment type="caution">
    <text evidence="2">The sequence shown here is derived from an EMBL/GenBank/DDBJ whole genome shotgun (WGS) entry which is preliminary data.</text>
</comment>
<gene>
    <name evidence="2" type="ORF">CO101_02310</name>
</gene>
<feature type="non-terminal residue" evidence="2">
    <location>
        <position position="416"/>
    </location>
</feature>
<keyword evidence="1" id="KW-0812">Transmembrane</keyword>
<evidence type="ECO:0000313" key="2">
    <source>
        <dbReference type="EMBL" id="PJB51355.1"/>
    </source>
</evidence>
<protein>
    <submittedName>
        <fullName evidence="2">Uncharacterized protein</fullName>
    </submittedName>
</protein>
<reference evidence="3" key="1">
    <citation type="submission" date="2017-09" db="EMBL/GenBank/DDBJ databases">
        <title>Depth-based differentiation of microbial function through sediment-hosted aquifers and enrichment of novel symbionts in the deep terrestrial subsurface.</title>
        <authorList>
            <person name="Probst A.J."/>
            <person name="Ladd B."/>
            <person name="Jarett J.K."/>
            <person name="Geller-Mcgrath D.E."/>
            <person name="Sieber C.M.K."/>
            <person name="Emerson J.B."/>
            <person name="Anantharaman K."/>
            <person name="Thomas B.C."/>
            <person name="Malmstrom R."/>
            <person name="Stieglmeier M."/>
            <person name="Klingl A."/>
            <person name="Woyke T."/>
            <person name="Ryan C.M."/>
            <person name="Banfield J.F."/>
        </authorList>
    </citation>
    <scope>NUCLEOTIDE SEQUENCE [LARGE SCALE GENOMIC DNA]</scope>
</reference>
<sequence length="416" mass="47130">MKKQIFFKRNSLIVSLLIVAVFSALVWIMRSNGYLSADSSQEVFAKLERDDQRRQDLLLLKNSIDAYYTAKGDFPLTDGWIAENDRNEGVAPADFFVYQNGETYNDCIKKHPTETKRCPSNESLAELLLPDKFIAEIPLDIRSKANTGGYLSYMYYRDDWCGGDKTTYGLYAQLESPTASDTLSMLVGKCSEAGFDPKNYKMNYRLSGDASEVDEANTSANIPNISYPHNPENIINLNGKVAFHYSLADLPADFSAIYRLELKKGWNSFALPFLSKIKNTSQGAFFGLPKFNNKIHLYSWGANWQVLNEKSNHNLGEGYLIYSPNDQTVSLDNFESIIFYDDKTPIEIPLNFNQATATGKWTLVGNPLFKNLKVSDWKVKYNGNKIKFENASPWVEIKYNNTFGVPVLEGGTQYRT</sequence>
<keyword evidence="1" id="KW-1133">Transmembrane helix</keyword>
<evidence type="ECO:0000256" key="1">
    <source>
        <dbReference type="SAM" id="Phobius"/>
    </source>
</evidence>
<evidence type="ECO:0000313" key="3">
    <source>
        <dbReference type="Proteomes" id="UP000229421"/>
    </source>
</evidence>
<name>A0A2M8C5C6_9BACT</name>
<feature type="transmembrane region" description="Helical" evidence="1">
    <location>
        <begin position="12"/>
        <end position="29"/>
    </location>
</feature>